<proteinExistence type="predicted"/>
<feature type="compositionally biased region" description="Polar residues" evidence="1">
    <location>
        <begin position="173"/>
        <end position="183"/>
    </location>
</feature>
<accession>A0A1G8ZLF6</accession>
<reference evidence="2 3" key="1">
    <citation type="submission" date="2016-10" db="EMBL/GenBank/DDBJ databases">
        <authorList>
            <person name="de Groot N.N."/>
        </authorList>
    </citation>
    <scope>NUCLEOTIDE SEQUENCE [LARGE SCALE GENOMIC DNA]</scope>
    <source>
        <strain evidence="2 3">CGMCC 4.6533</strain>
    </source>
</reference>
<feature type="compositionally biased region" description="Basic residues" evidence="1">
    <location>
        <begin position="161"/>
        <end position="172"/>
    </location>
</feature>
<feature type="compositionally biased region" description="Basic residues" evidence="1">
    <location>
        <begin position="220"/>
        <end position="254"/>
    </location>
</feature>
<feature type="region of interest" description="Disordered" evidence="1">
    <location>
        <begin position="71"/>
        <end position="301"/>
    </location>
</feature>
<evidence type="ECO:0000313" key="2">
    <source>
        <dbReference type="EMBL" id="SDK15444.1"/>
    </source>
</evidence>
<evidence type="ECO:0000256" key="1">
    <source>
        <dbReference type="SAM" id="MobiDB-lite"/>
    </source>
</evidence>
<feature type="compositionally biased region" description="Pro residues" evidence="1">
    <location>
        <begin position="184"/>
        <end position="193"/>
    </location>
</feature>
<feature type="compositionally biased region" description="Basic residues" evidence="1">
    <location>
        <begin position="125"/>
        <end position="145"/>
    </location>
</feature>
<dbReference type="EMBL" id="FNDJ01000014">
    <property type="protein sequence ID" value="SDK15444.1"/>
    <property type="molecule type" value="Genomic_DNA"/>
</dbReference>
<feature type="compositionally biased region" description="Basic and acidic residues" evidence="1">
    <location>
        <begin position="73"/>
        <end position="85"/>
    </location>
</feature>
<gene>
    <name evidence="2" type="ORF">SAMN05421869_114104</name>
</gene>
<dbReference type="Proteomes" id="UP000199202">
    <property type="component" value="Unassembled WGS sequence"/>
</dbReference>
<keyword evidence="3" id="KW-1185">Reference proteome</keyword>
<organism evidence="2 3">
    <name type="scientific">Nonomuraea jiangxiensis</name>
    <dbReference type="NCBI Taxonomy" id="633440"/>
    <lineage>
        <taxon>Bacteria</taxon>
        <taxon>Bacillati</taxon>
        <taxon>Actinomycetota</taxon>
        <taxon>Actinomycetes</taxon>
        <taxon>Streptosporangiales</taxon>
        <taxon>Streptosporangiaceae</taxon>
        <taxon>Nonomuraea</taxon>
    </lineage>
</organism>
<dbReference type="STRING" id="633440.SAMN05421869_114104"/>
<dbReference type="AlphaFoldDB" id="A0A1G8ZLF6"/>
<feature type="region of interest" description="Disordered" evidence="1">
    <location>
        <begin position="1"/>
        <end position="33"/>
    </location>
</feature>
<name>A0A1G8ZLF6_9ACTN</name>
<evidence type="ECO:0000313" key="3">
    <source>
        <dbReference type="Proteomes" id="UP000199202"/>
    </source>
</evidence>
<protein>
    <submittedName>
        <fullName evidence="2">Uncharacterized protein</fullName>
    </submittedName>
</protein>
<sequence length="301" mass="32998">MKADRRDREPFRTPVPSAPDPRVGPAGDGIRGEAVPAAGHHINLIRYGIKPIRYGGAKPAATRCTWQIASRKTPADRHVVGRRNDASSTALRGPPTHRLVLRAEHPRTPPRRPGAGKPLTTPHRTPPHQRRHPRPHARPRPTGHRRFPDHSHPPIPSSHVRSWHAPHGHRGSLTKSPPHTSPQVPSPQDPAPHPHCASPHGTPTPRMAAVDPSPHATAPHPHRPLTARPRPQGHRRCLTARRAQRPRPARRKPSRNPLAQAEQKTPGASRAATPAATREQQPVHATVGSCHPRPPGQVFSR</sequence>
<feature type="compositionally biased region" description="Basic and acidic residues" evidence="1">
    <location>
        <begin position="1"/>
        <end position="11"/>
    </location>
</feature>